<dbReference type="STRING" id="1423801.FD50_GL000295"/>
<dbReference type="InterPro" id="IPR036390">
    <property type="entry name" value="WH_DNA-bd_sf"/>
</dbReference>
<evidence type="ECO:0000256" key="6">
    <source>
        <dbReference type="ARBA" id="ARBA00024937"/>
    </source>
</evidence>
<evidence type="ECO:0000313" key="9">
    <source>
        <dbReference type="Proteomes" id="UP000051166"/>
    </source>
</evidence>
<organism evidence="8 9">
    <name type="scientific">Liquorilactobacillus satsumensis DSM 16230 = JCM 12392</name>
    <dbReference type="NCBI Taxonomy" id="1423801"/>
    <lineage>
        <taxon>Bacteria</taxon>
        <taxon>Bacillati</taxon>
        <taxon>Bacillota</taxon>
        <taxon>Bacilli</taxon>
        <taxon>Lactobacillales</taxon>
        <taxon>Lactobacillaceae</taxon>
        <taxon>Liquorilactobacillus</taxon>
    </lineage>
</organism>
<evidence type="ECO:0000313" key="8">
    <source>
        <dbReference type="EMBL" id="KRL99025.1"/>
    </source>
</evidence>
<dbReference type="EMBL" id="AZFQ01000034">
    <property type="protein sequence ID" value="KRL99025.1"/>
    <property type="molecule type" value="Genomic_DNA"/>
</dbReference>
<dbReference type="InterPro" id="IPR018356">
    <property type="entry name" value="Tscrpt_reg_HTH_DeoR_CS"/>
</dbReference>
<dbReference type="Gene3D" id="1.10.10.10">
    <property type="entry name" value="Winged helix-like DNA-binding domain superfamily/Winged helix DNA-binding domain"/>
    <property type="match status" value="1"/>
</dbReference>
<keyword evidence="2" id="KW-0678">Repressor</keyword>
<dbReference type="PROSITE" id="PS00894">
    <property type="entry name" value="HTH_DEOR_1"/>
    <property type="match status" value="1"/>
</dbReference>
<sequence length="254" mass="29048">MLKKERLMGILNIVNLKGVVTVNYLVDKLNVSNMTIRRDLDELSQSGKVLRIHGGAQSVNKERSFELSRTEKREIHITEKIKIATKAATLIQENDTLYIGPGTTLELVAKYLNNAKNLRVVTNSLPIFQILERSKNVDVIFIGGSYRERSNTFVGSLTNSMLKQLRFNKTLVGVNGIHNENLMTANPEEGQAQRIALNNAQEKIIVADHFKLNKNDFYNFYSLYDIDYLITNKDIDKNTKKYYEQFTKIILSDD</sequence>
<dbReference type="GO" id="GO:0003677">
    <property type="term" value="F:DNA binding"/>
    <property type="evidence" value="ECO:0007669"/>
    <property type="project" value="UniProtKB-KW"/>
</dbReference>
<dbReference type="SUPFAM" id="SSF46785">
    <property type="entry name" value="Winged helix' DNA-binding domain"/>
    <property type="match status" value="1"/>
</dbReference>
<name>A0A0R1V088_9LACO</name>
<dbReference type="OrthoDB" id="9798651at2"/>
<reference evidence="8 9" key="1">
    <citation type="journal article" date="2015" name="Genome Announc.">
        <title>Expanding the biotechnology potential of lactobacilli through comparative genomics of 213 strains and associated genera.</title>
        <authorList>
            <person name="Sun Z."/>
            <person name="Harris H.M."/>
            <person name="McCann A."/>
            <person name="Guo C."/>
            <person name="Argimon S."/>
            <person name="Zhang W."/>
            <person name="Yang X."/>
            <person name="Jeffery I.B."/>
            <person name="Cooney J.C."/>
            <person name="Kagawa T.F."/>
            <person name="Liu W."/>
            <person name="Song Y."/>
            <person name="Salvetti E."/>
            <person name="Wrobel A."/>
            <person name="Rasinkangas P."/>
            <person name="Parkhill J."/>
            <person name="Rea M.C."/>
            <person name="O'Sullivan O."/>
            <person name="Ritari J."/>
            <person name="Douillard F.P."/>
            <person name="Paul Ross R."/>
            <person name="Yang R."/>
            <person name="Briner A.E."/>
            <person name="Felis G.E."/>
            <person name="de Vos W.M."/>
            <person name="Barrangou R."/>
            <person name="Klaenhammer T.R."/>
            <person name="Caufield P.W."/>
            <person name="Cui Y."/>
            <person name="Zhang H."/>
            <person name="O'Toole P.W."/>
        </authorList>
    </citation>
    <scope>NUCLEOTIDE SEQUENCE [LARGE SCALE GENOMIC DNA]</scope>
    <source>
        <strain evidence="8 9">DSM 16230</strain>
    </source>
</reference>
<dbReference type="GO" id="GO:0003700">
    <property type="term" value="F:DNA-binding transcription factor activity"/>
    <property type="evidence" value="ECO:0007669"/>
    <property type="project" value="InterPro"/>
</dbReference>
<keyword evidence="8" id="KW-0808">Transferase</keyword>
<dbReference type="Gene3D" id="3.40.50.1360">
    <property type="match status" value="1"/>
</dbReference>
<dbReference type="RefSeq" id="WP_054757171.1">
    <property type="nucleotide sequence ID" value="NZ_AZFQ01000034.1"/>
</dbReference>
<dbReference type="InterPro" id="IPR014036">
    <property type="entry name" value="DeoR-like_C"/>
</dbReference>
<dbReference type="PANTHER" id="PTHR30363">
    <property type="entry name" value="HTH-TYPE TRANSCRIPTIONAL REGULATOR SRLR-RELATED"/>
    <property type="match status" value="1"/>
</dbReference>
<comment type="function">
    <text evidence="6">Repressor of the lactose catabolism operon. Galactose-6-phosphate is the inducer.</text>
</comment>
<dbReference type="PATRIC" id="fig|1423801.4.peg.302"/>
<dbReference type="AlphaFoldDB" id="A0A0R1V088"/>
<evidence type="ECO:0000256" key="2">
    <source>
        <dbReference type="ARBA" id="ARBA00022491"/>
    </source>
</evidence>
<dbReference type="SMART" id="SM00420">
    <property type="entry name" value="HTH_DEOR"/>
    <property type="match status" value="1"/>
</dbReference>
<dbReference type="SMART" id="SM01134">
    <property type="entry name" value="DeoRC"/>
    <property type="match status" value="1"/>
</dbReference>
<gene>
    <name evidence="8" type="ORF">FD50_GL000295</name>
</gene>
<keyword evidence="4" id="KW-0238">DNA-binding</keyword>
<dbReference type="InterPro" id="IPR036388">
    <property type="entry name" value="WH-like_DNA-bd_sf"/>
</dbReference>
<dbReference type="GO" id="GO:0016740">
    <property type="term" value="F:transferase activity"/>
    <property type="evidence" value="ECO:0007669"/>
    <property type="project" value="UniProtKB-KW"/>
</dbReference>
<dbReference type="PRINTS" id="PR00037">
    <property type="entry name" value="HTHLACR"/>
</dbReference>
<accession>A0A0R1V088</accession>
<evidence type="ECO:0000256" key="4">
    <source>
        <dbReference type="ARBA" id="ARBA00023125"/>
    </source>
</evidence>
<feature type="domain" description="HTH deoR-type" evidence="7">
    <location>
        <begin position="3"/>
        <end position="58"/>
    </location>
</feature>
<dbReference type="Pfam" id="PF00455">
    <property type="entry name" value="DeoRC"/>
    <property type="match status" value="1"/>
</dbReference>
<dbReference type="PROSITE" id="PS51000">
    <property type="entry name" value="HTH_DEOR_2"/>
    <property type="match status" value="1"/>
</dbReference>
<dbReference type="InterPro" id="IPR037171">
    <property type="entry name" value="NagB/RpiA_transferase-like"/>
</dbReference>
<dbReference type="InterPro" id="IPR050313">
    <property type="entry name" value="Carb_Metab_HTH_regulators"/>
</dbReference>
<keyword evidence="9" id="KW-1185">Reference proteome</keyword>
<dbReference type="Pfam" id="PF08220">
    <property type="entry name" value="HTH_DeoR"/>
    <property type="match status" value="1"/>
</dbReference>
<dbReference type="SUPFAM" id="SSF100950">
    <property type="entry name" value="NagB/RpiA/CoA transferase-like"/>
    <property type="match status" value="1"/>
</dbReference>
<evidence type="ECO:0000256" key="5">
    <source>
        <dbReference type="ARBA" id="ARBA00023163"/>
    </source>
</evidence>
<keyword evidence="5" id="KW-0804">Transcription</keyword>
<evidence type="ECO:0000256" key="3">
    <source>
        <dbReference type="ARBA" id="ARBA00023015"/>
    </source>
</evidence>
<evidence type="ECO:0000259" key="7">
    <source>
        <dbReference type="PROSITE" id="PS51000"/>
    </source>
</evidence>
<keyword evidence="3" id="KW-0805">Transcription regulation</keyword>
<dbReference type="InterPro" id="IPR001034">
    <property type="entry name" value="DeoR_HTH"/>
</dbReference>
<evidence type="ECO:0000256" key="1">
    <source>
        <dbReference type="ARBA" id="ARBA00021390"/>
    </source>
</evidence>
<dbReference type="PANTHER" id="PTHR30363:SF4">
    <property type="entry name" value="GLYCEROL-3-PHOSPHATE REGULON REPRESSOR"/>
    <property type="match status" value="1"/>
</dbReference>
<comment type="caution">
    <text evidence="8">The sequence shown here is derived from an EMBL/GenBank/DDBJ whole genome shotgun (WGS) entry which is preliminary data.</text>
</comment>
<dbReference type="Proteomes" id="UP000051166">
    <property type="component" value="Unassembled WGS sequence"/>
</dbReference>
<protein>
    <recommendedName>
        <fullName evidence="1">Lactose phosphotransferase system repressor</fullName>
    </recommendedName>
</protein>
<dbReference type="GeneID" id="98307748"/>
<proteinExistence type="predicted"/>